<dbReference type="EC" id="3.2.1.52" evidence="3"/>
<dbReference type="SUPFAM" id="SSF51445">
    <property type="entry name" value="(Trans)glycosidases"/>
    <property type="match status" value="1"/>
</dbReference>
<keyword evidence="5" id="KW-0326">Glycosidase</keyword>
<evidence type="ECO:0000256" key="1">
    <source>
        <dbReference type="ARBA" id="ARBA00001231"/>
    </source>
</evidence>
<accession>A0A977PUD7</accession>
<proteinExistence type="inferred from homology"/>
<evidence type="ECO:0000259" key="7">
    <source>
        <dbReference type="Pfam" id="PF18034"/>
    </source>
</evidence>
<feature type="domain" description="Glycoside hydrolase family 3 N-terminal" evidence="6">
    <location>
        <begin position="13"/>
        <end position="341"/>
    </location>
</feature>
<dbReference type="Pfam" id="PF00933">
    <property type="entry name" value="Glyco_hydro_3"/>
    <property type="match status" value="1"/>
</dbReference>
<dbReference type="AlphaFoldDB" id="A0A977PUD7"/>
<evidence type="ECO:0000256" key="4">
    <source>
        <dbReference type="ARBA" id="ARBA00022801"/>
    </source>
</evidence>
<name>A0A977PUD7_9CYAN</name>
<protein>
    <recommendedName>
        <fullName evidence="3">beta-N-acetylhexosaminidase</fullName>
        <ecNumber evidence="3">3.2.1.52</ecNumber>
    </recommendedName>
</protein>
<dbReference type="KEGG" id="wna:KA717_25335"/>
<dbReference type="PANTHER" id="PTHR30480:SF13">
    <property type="entry name" value="BETA-HEXOSAMINIDASE"/>
    <property type="match status" value="1"/>
</dbReference>
<gene>
    <name evidence="8" type="ORF">KA717_25335</name>
</gene>
<dbReference type="InterPro" id="IPR017853">
    <property type="entry name" value="GH"/>
</dbReference>
<organism evidence="8">
    <name type="scientific">Woronichinia naegeliana WA131</name>
    <dbReference type="NCBI Taxonomy" id="2824559"/>
    <lineage>
        <taxon>Bacteria</taxon>
        <taxon>Bacillati</taxon>
        <taxon>Cyanobacteriota</taxon>
        <taxon>Cyanophyceae</taxon>
        <taxon>Synechococcales</taxon>
        <taxon>Coelosphaeriaceae</taxon>
        <taxon>Woronichinia</taxon>
    </lineage>
</organism>
<dbReference type="PANTHER" id="PTHR30480">
    <property type="entry name" value="BETA-HEXOSAMINIDASE-RELATED"/>
    <property type="match status" value="1"/>
</dbReference>
<keyword evidence="4" id="KW-0378">Hydrolase</keyword>
<dbReference type="GO" id="GO:0009254">
    <property type="term" value="P:peptidoglycan turnover"/>
    <property type="evidence" value="ECO:0007669"/>
    <property type="project" value="TreeGrafter"/>
</dbReference>
<dbReference type="Gene3D" id="3.20.20.300">
    <property type="entry name" value="Glycoside hydrolase, family 3, N-terminal domain"/>
    <property type="match status" value="1"/>
</dbReference>
<dbReference type="InterPro" id="IPR041518">
    <property type="entry name" value="Bac_GH3_C"/>
</dbReference>
<dbReference type="Proteomes" id="UP001065613">
    <property type="component" value="Chromosome"/>
</dbReference>
<evidence type="ECO:0000259" key="6">
    <source>
        <dbReference type="Pfam" id="PF00933"/>
    </source>
</evidence>
<dbReference type="GO" id="GO:0005975">
    <property type="term" value="P:carbohydrate metabolic process"/>
    <property type="evidence" value="ECO:0007669"/>
    <property type="project" value="InterPro"/>
</dbReference>
<dbReference type="InterPro" id="IPR050226">
    <property type="entry name" value="NagZ_Beta-hexosaminidase"/>
</dbReference>
<dbReference type="EMBL" id="CP073041">
    <property type="protein sequence ID" value="UXE59217.1"/>
    <property type="molecule type" value="Genomic_DNA"/>
</dbReference>
<evidence type="ECO:0000256" key="3">
    <source>
        <dbReference type="ARBA" id="ARBA00012663"/>
    </source>
</evidence>
<feature type="domain" description="Bacterial Glycosyl hydrolase family 3 C-terminal" evidence="7">
    <location>
        <begin position="390"/>
        <end position="519"/>
    </location>
</feature>
<dbReference type="InterPro" id="IPR036962">
    <property type="entry name" value="Glyco_hydro_3_N_sf"/>
</dbReference>
<evidence type="ECO:0000256" key="2">
    <source>
        <dbReference type="ARBA" id="ARBA00005336"/>
    </source>
</evidence>
<dbReference type="Pfam" id="PF18034">
    <property type="entry name" value="Bac_GH3_C"/>
    <property type="match status" value="1"/>
</dbReference>
<dbReference type="InterPro" id="IPR001764">
    <property type="entry name" value="Glyco_hydro_3_N"/>
</dbReference>
<comment type="catalytic activity">
    <reaction evidence="1">
        <text>Hydrolysis of terminal non-reducing N-acetyl-D-hexosamine residues in N-acetyl-beta-D-hexosaminides.</text>
        <dbReference type="EC" id="3.2.1.52"/>
    </reaction>
</comment>
<reference evidence="8" key="1">
    <citation type="submission" date="2021-04" db="EMBL/GenBank/DDBJ databases">
        <title>Genome sequence of Woronichinia naegeliana from Washington state freshwater lake bloom.</title>
        <authorList>
            <person name="Dreher T.W."/>
        </authorList>
    </citation>
    <scope>NUCLEOTIDE SEQUENCE</scope>
    <source>
        <strain evidence="8">WA131</strain>
    </source>
</reference>
<evidence type="ECO:0000313" key="8">
    <source>
        <dbReference type="EMBL" id="UXE59217.1"/>
    </source>
</evidence>
<comment type="similarity">
    <text evidence="2">Belongs to the glycosyl hydrolase 3 family.</text>
</comment>
<dbReference type="Gene3D" id="3.40.50.10870">
    <property type="entry name" value="Glycosyl hydrolase family 3"/>
    <property type="match status" value="1"/>
</dbReference>
<dbReference type="GO" id="GO:0004563">
    <property type="term" value="F:beta-N-acetylhexosaminidase activity"/>
    <property type="evidence" value="ECO:0007669"/>
    <property type="project" value="UniProtKB-EC"/>
</dbReference>
<sequence>MIQIGMSKADWQIRQKIGQLIVVRASGFLFDHQIRYPVWEPLNAQLRDWLETLNLGGVILLGGSAAELAQRTQQLQSWSSNPLLIAADIEEGVGQRFAGATWFPPPYILGAIAAQNLDLAKDYARRMGEVTAQEALALGINWVLAPIADVNNNPDNPVINIRAFGDRPAIVSALVTAFIEGAKQYSVLTTAKHFPGHGDTATDSHLHLPVLSHSPERLAAVELPPFQSAIAAGVDTVMTAHLQIPAWDRENPATLSAAILTGQLRENLGFEGLIVTDALIMGGVTQIASPGEVAVRALEAGADILLMPPDPVETIEAVWAAVESGRLTEARIEQSVHRIQQAKNHLAIASVTPHPLKVAQPASRQTVQEIIKSGLQTGGILPLALETAIAKRNLIIVDDLLNCDFLDRACPSVTIPQVFGYQRQLLDQSSLGQVSLAALPTLLQVFVRGNPFRGTAGLTPEAEHFYQTIFQANWLQGLILYGSPYVLEWFRSQLSPDFPWVFSYGQMPQSQAIACQQLLGSSEQTTELEGKDFV</sequence>
<evidence type="ECO:0000256" key="5">
    <source>
        <dbReference type="ARBA" id="ARBA00023295"/>
    </source>
</evidence>